<dbReference type="PANTHER" id="PTHR43100:SF1">
    <property type="entry name" value="GLUTAMATE SYNTHASE [NADPH] SMALL CHAIN"/>
    <property type="match status" value="1"/>
</dbReference>
<evidence type="ECO:0000256" key="1">
    <source>
        <dbReference type="ARBA" id="ARBA00022605"/>
    </source>
</evidence>
<dbReference type="InterPro" id="IPR006005">
    <property type="entry name" value="Glut_synth_ssu1"/>
</dbReference>
<feature type="non-terminal residue" evidence="7">
    <location>
        <position position="414"/>
    </location>
</feature>
<comment type="pathway">
    <text evidence="4">Amino-acid biosynthesis.</text>
</comment>
<comment type="caution">
    <text evidence="7">The sequence shown here is derived from an EMBL/GenBank/DDBJ whole genome shotgun (WGS) entry which is preliminary data.</text>
</comment>
<keyword evidence="1" id="KW-0028">Amino-acid biosynthesis</keyword>
<dbReference type="AlphaFoldDB" id="A0A8H7ZUF7"/>
<organism evidence="7 8">
    <name type="scientific">Olpidium bornovanus</name>
    <dbReference type="NCBI Taxonomy" id="278681"/>
    <lineage>
        <taxon>Eukaryota</taxon>
        <taxon>Fungi</taxon>
        <taxon>Fungi incertae sedis</taxon>
        <taxon>Olpidiomycota</taxon>
        <taxon>Olpidiomycotina</taxon>
        <taxon>Olpidiomycetes</taxon>
        <taxon>Olpidiales</taxon>
        <taxon>Olpidiaceae</taxon>
        <taxon>Olpidium</taxon>
    </lineage>
</organism>
<dbReference type="GO" id="GO:0016639">
    <property type="term" value="F:oxidoreductase activity, acting on the CH-NH2 group of donors, NAD or NADP as acceptor"/>
    <property type="evidence" value="ECO:0007669"/>
    <property type="project" value="InterPro"/>
</dbReference>
<dbReference type="Proteomes" id="UP000673691">
    <property type="component" value="Unassembled WGS sequence"/>
</dbReference>
<evidence type="ECO:0000256" key="3">
    <source>
        <dbReference type="ARBA" id="ARBA00023164"/>
    </source>
</evidence>
<dbReference type="InterPro" id="IPR036188">
    <property type="entry name" value="FAD/NAD-bd_sf"/>
</dbReference>
<dbReference type="InterPro" id="IPR028261">
    <property type="entry name" value="DPD_II"/>
</dbReference>
<dbReference type="OrthoDB" id="4327079at2759"/>
<dbReference type="GO" id="GO:0051536">
    <property type="term" value="F:iron-sulfur cluster binding"/>
    <property type="evidence" value="ECO:0007669"/>
    <property type="project" value="InterPro"/>
</dbReference>
<dbReference type="Gene3D" id="3.50.50.60">
    <property type="entry name" value="FAD/NAD(P)-binding domain"/>
    <property type="match status" value="1"/>
</dbReference>
<dbReference type="GO" id="GO:0006537">
    <property type="term" value="P:glutamate biosynthetic process"/>
    <property type="evidence" value="ECO:0007669"/>
    <property type="project" value="UniProtKB-KW"/>
</dbReference>
<dbReference type="EMBL" id="JAEFCI010006456">
    <property type="protein sequence ID" value="KAG5459671.1"/>
    <property type="molecule type" value="Genomic_DNA"/>
</dbReference>
<dbReference type="Gene3D" id="3.40.50.720">
    <property type="entry name" value="NAD(P)-binding Rossmann-like Domain"/>
    <property type="match status" value="1"/>
</dbReference>
<sequence length="414" mass="45901">MKYKRRGDPYRNPKRRANDWKEISARQNPEDLKVQAARCMDCGVPFCQSQHGCPIGNVIPKWNDLVFKGAWKEALDRLLLTNNFPEFTGRVCPAPCEGACVLGINELPVSIKSIECAIIDRGFAEGWILPRPPPQRTGHRVAIVGSGPSGLAAADQLNRAGHIVTVYDRNDRHGGLLMYGIPNMKLDKSLIQRRIDLMSEEGVRFVANAFVGGDPATAPDGVTVIDPSRLRADSDALLICTGATWPRDLPIPNRNLNGIHFAMDFLQLNTKSLLDSEHKDMRYLSAKDKHVVVIGGGDTGCDCIATAVRHGAKSVTTFELLPQPPASRAKDNPWPQYPRIFRVDYGHSEVQALYGKDPRQYEILSKEFVSDGKGHVSGINTVRVSWHKDDTGKWTMKEVPGTEQFFQADLILLA</sequence>
<evidence type="ECO:0000313" key="7">
    <source>
        <dbReference type="EMBL" id="KAG5459671.1"/>
    </source>
</evidence>
<evidence type="ECO:0000259" key="6">
    <source>
        <dbReference type="Pfam" id="PF14691"/>
    </source>
</evidence>
<dbReference type="FunFam" id="3.50.50.60:FF:000022">
    <property type="entry name" value="Glutamate synthase [NADH], amyloplastic"/>
    <property type="match status" value="1"/>
</dbReference>
<dbReference type="InterPro" id="IPR009051">
    <property type="entry name" value="Helical_ferredxn"/>
</dbReference>
<evidence type="ECO:0000259" key="5">
    <source>
        <dbReference type="Pfam" id="PF07992"/>
    </source>
</evidence>
<dbReference type="InterPro" id="IPR023753">
    <property type="entry name" value="FAD/NAD-binding_dom"/>
</dbReference>
<dbReference type="PRINTS" id="PR00419">
    <property type="entry name" value="ADXRDTASE"/>
</dbReference>
<dbReference type="SUPFAM" id="SSF46548">
    <property type="entry name" value="alpha-helical ferredoxin"/>
    <property type="match status" value="1"/>
</dbReference>
<dbReference type="Pfam" id="PF14691">
    <property type="entry name" value="Fer4_20"/>
    <property type="match status" value="1"/>
</dbReference>
<evidence type="ECO:0008006" key="9">
    <source>
        <dbReference type="Google" id="ProtNLM"/>
    </source>
</evidence>
<accession>A0A8H7ZUF7</accession>
<keyword evidence="3" id="KW-0314">Glutamate biosynthesis</keyword>
<proteinExistence type="predicted"/>
<keyword evidence="2" id="KW-0560">Oxidoreductase</keyword>
<reference evidence="7 8" key="1">
    <citation type="journal article" name="Sci. Rep.">
        <title>Genome-scale phylogenetic analyses confirm Olpidium as the closest living zoosporic fungus to the non-flagellated, terrestrial fungi.</title>
        <authorList>
            <person name="Chang Y."/>
            <person name="Rochon D."/>
            <person name="Sekimoto S."/>
            <person name="Wang Y."/>
            <person name="Chovatia M."/>
            <person name="Sandor L."/>
            <person name="Salamov A."/>
            <person name="Grigoriev I.V."/>
            <person name="Stajich J.E."/>
            <person name="Spatafora J.W."/>
        </authorList>
    </citation>
    <scope>NUCLEOTIDE SEQUENCE [LARGE SCALE GENOMIC DNA]</scope>
    <source>
        <strain evidence="7">S191</strain>
    </source>
</reference>
<name>A0A8H7ZUF7_9FUNG</name>
<evidence type="ECO:0000256" key="2">
    <source>
        <dbReference type="ARBA" id="ARBA00023002"/>
    </source>
</evidence>
<dbReference type="Pfam" id="PF07992">
    <property type="entry name" value="Pyr_redox_2"/>
    <property type="match status" value="1"/>
</dbReference>
<dbReference type="NCBIfam" id="TIGR01317">
    <property type="entry name" value="GOGAT_sm_gam"/>
    <property type="match status" value="1"/>
</dbReference>
<evidence type="ECO:0000256" key="4">
    <source>
        <dbReference type="ARBA" id="ARBA00029440"/>
    </source>
</evidence>
<dbReference type="PANTHER" id="PTHR43100">
    <property type="entry name" value="GLUTAMATE SYNTHASE [NADPH] SMALL CHAIN"/>
    <property type="match status" value="1"/>
</dbReference>
<keyword evidence="8" id="KW-1185">Reference proteome</keyword>
<dbReference type="Gene3D" id="1.10.1060.10">
    <property type="entry name" value="Alpha-helical ferredoxin"/>
    <property type="match status" value="1"/>
</dbReference>
<dbReference type="SUPFAM" id="SSF51971">
    <property type="entry name" value="Nucleotide-binding domain"/>
    <property type="match status" value="1"/>
</dbReference>
<evidence type="ECO:0000313" key="8">
    <source>
        <dbReference type="Proteomes" id="UP000673691"/>
    </source>
</evidence>
<dbReference type="InterPro" id="IPR051394">
    <property type="entry name" value="Glutamate_Synthase"/>
</dbReference>
<gene>
    <name evidence="7" type="ORF">BJ554DRAFT_8379</name>
</gene>
<feature type="domain" description="Dihydroprymidine dehydrogenase" evidence="6">
    <location>
        <begin position="17"/>
        <end position="125"/>
    </location>
</feature>
<feature type="domain" description="FAD/NAD(P)-binding" evidence="5">
    <location>
        <begin position="140"/>
        <end position="324"/>
    </location>
</feature>
<protein>
    <recommendedName>
        <fullName evidence="9">Glutamate synthase</fullName>
    </recommendedName>
</protein>